<dbReference type="Proteomes" id="UP001454036">
    <property type="component" value="Unassembled WGS sequence"/>
</dbReference>
<gene>
    <name evidence="1" type="ORF">LIER_29412</name>
</gene>
<sequence>MRAHRNIFGSDRSIFIPTCSPEKKRARRSREETSLDLTRVVDRRRRRLDLKKELLPKLLVLARRGRFARVAVEDVVRAVRSCRSYARVGGDA</sequence>
<organism evidence="1 2">
    <name type="scientific">Lithospermum erythrorhizon</name>
    <name type="common">Purple gromwell</name>
    <name type="synonym">Lithospermum officinale var. erythrorhizon</name>
    <dbReference type="NCBI Taxonomy" id="34254"/>
    <lineage>
        <taxon>Eukaryota</taxon>
        <taxon>Viridiplantae</taxon>
        <taxon>Streptophyta</taxon>
        <taxon>Embryophyta</taxon>
        <taxon>Tracheophyta</taxon>
        <taxon>Spermatophyta</taxon>
        <taxon>Magnoliopsida</taxon>
        <taxon>eudicotyledons</taxon>
        <taxon>Gunneridae</taxon>
        <taxon>Pentapetalae</taxon>
        <taxon>asterids</taxon>
        <taxon>lamiids</taxon>
        <taxon>Boraginales</taxon>
        <taxon>Boraginaceae</taxon>
        <taxon>Boraginoideae</taxon>
        <taxon>Lithospermeae</taxon>
        <taxon>Lithospermum</taxon>
    </lineage>
</organism>
<dbReference type="AlphaFoldDB" id="A0AAV3RJ23"/>
<reference evidence="1 2" key="1">
    <citation type="submission" date="2024-01" db="EMBL/GenBank/DDBJ databases">
        <title>The complete chloroplast genome sequence of Lithospermum erythrorhizon: insights into the phylogenetic relationship among Boraginaceae species and the maternal lineages of purple gromwells.</title>
        <authorList>
            <person name="Okada T."/>
            <person name="Watanabe K."/>
        </authorList>
    </citation>
    <scope>NUCLEOTIDE SEQUENCE [LARGE SCALE GENOMIC DNA]</scope>
</reference>
<name>A0AAV3RJ23_LITER</name>
<keyword evidence="2" id="KW-1185">Reference proteome</keyword>
<evidence type="ECO:0000313" key="1">
    <source>
        <dbReference type="EMBL" id="GAA0176414.1"/>
    </source>
</evidence>
<evidence type="ECO:0000313" key="2">
    <source>
        <dbReference type="Proteomes" id="UP001454036"/>
    </source>
</evidence>
<comment type="caution">
    <text evidence="1">The sequence shown here is derived from an EMBL/GenBank/DDBJ whole genome shotgun (WGS) entry which is preliminary data.</text>
</comment>
<dbReference type="EMBL" id="BAABME010010120">
    <property type="protein sequence ID" value="GAA0176414.1"/>
    <property type="molecule type" value="Genomic_DNA"/>
</dbReference>
<proteinExistence type="predicted"/>
<accession>A0AAV3RJ23</accession>
<protein>
    <submittedName>
        <fullName evidence="1">Uncharacterized protein</fullName>
    </submittedName>
</protein>